<dbReference type="Gene3D" id="2.30.30.380">
    <property type="entry name" value="Zn-finger domain of Sec23/24"/>
    <property type="match status" value="1"/>
</dbReference>
<dbReference type="SMART" id="SM00456">
    <property type="entry name" value="WW"/>
    <property type="match status" value="1"/>
</dbReference>
<accession>A0A5C3QRN2</accession>
<dbReference type="PANTHER" id="PTHR13803:SF39">
    <property type="entry name" value="SECRETORY 24AB, ISOFORM A"/>
    <property type="match status" value="1"/>
</dbReference>
<feature type="region of interest" description="Disordered" evidence="12">
    <location>
        <begin position="28"/>
        <end position="132"/>
    </location>
</feature>
<gene>
    <name evidence="14" type="ORF">BDV98DRAFT_601981</name>
</gene>
<dbReference type="InterPro" id="IPR006896">
    <property type="entry name" value="Sec23/24_trunk_dom"/>
</dbReference>
<dbReference type="AlphaFoldDB" id="A0A5C3QRN2"/>
<evidence type="ECO:0000256" key="3">
    <source>
        <dbReference type="ARBA" id="ARBA00004586"/>
    </source>
</evidence>
<evidence type="ECO:0000313" key="14">
    <source>
        <dbReference type="EMBL" id="TFL04532.1"/>
    </source>
</evidence>
<dbReference type="Pfam" id="PF04811">
    <property type="entry name" value="Sec23_trunk"/>
    <property type="match status" value="1"/>
</dbReference>
<dbReference type="Pfam" id="PF04815">
    <property type="entry name" value="Sec23_helical"/>
    <property type="match status" value="1"/>
</dbReference>
<keyword evidence="8" id="KW-0931">ER-Golgi transport</keyword>
<dbReference type="SUPFAM" id="SSF82754">
    <property type="entry name" value="C-terminal, gelsolin-like domain of Sec23/24"/>
    <property type="match status" value="1"/>
</dbReference>
<evidence type="ECO:0000256" key="4">
    <source>
        <dbReference type="ARBA" id="ARBA00008334"/>
    </source>
</evidence>
<dbReference type="GO" id="GO:0008270">
    <property type="term" value="F:zinc ion binding"/>
    <property type="evidence" value="ECO:0007669"/>
    <property type="project" value="InterPro"/>
</dbReference>
<keyword evidence="9" id="KW-0653">Protein transport</keyword>
<dbReference type="InterPro" id="IPR036175">
    <property type="entry name" value="Sec23/24_helical_dom_sf"/>
</dbReference>
<dbReference type="Gene3D" id="1.20.120.730">
    <property type="entry name" value="Sec23/Sec24 helical domain"/>
    <property type="match status" value="1"/>
</dbReference>
<dbReference type="Gene3D" id="2.20.70.10">
    <property type="match status" value="1"/>
</dbReference>
<dbReference type="Proteomes" id="UP000305067">
    <property type="component" value="Unassembled WGS sequence"/>
</dbReference>
<reference evidence="14 15" key="1">
    <citation type="journal article" date="2019" name="Nat. Ecol. Evol.">
        <title>Megaphylogeny resolves global patterns of mushroom evolution.</title>
        <authorList>
            <person name="Varga T."/>
            <person name="Krizsan K."/>
            <person name="Foldi C."/>
            <person name="Dima B."/>
            <person name="Sanchez-Garcia M."/>
            <person name="Sanchez-Ramirez S."/>
            <person name="Szollosi G.J."/>
            <person name="Szarkandi J.G."/>
            <person name="Papp V."/>
            <person name="Albert L."/>
            <person name="Andreopoulos W."/>
            <person name="Angelini C."/>
            <person name="Antonin V."/>
            <person name="Barry K.W."/>
            <person name="Bougher N.L."/>
            <person name="Buchanan P."/>
            <person name="Buyck B."/>
            <person name="Bense V."/>
            <person name="Catcheside P."/>
            <person name="Chovatia M."/>
            <person name="Cooper J."/>
            <person name="Damon W."/>
            <person name="Desjardin D."/>
            <person name="Finy P."/>
            <person name="Geml J."/>
            <person name="Haridas S."/>
            <person name="Hughes K."/>
            <person name="Justo A."/>
            <person name="Karasinski D."/>
            <person name="Kautmanova I."/>
            <person name="Kiss B."/>
            <person name="Kocsube S."/>
            <person name="Kotiranta H."/>
            <person name="LaButti K.M."/>
            <person name="Lechner B.E."/>
            <person name="Liimatainen K."/>
            <person name="Lipzen A."/>
            <person name="Lukacs Z."/>
            <person name="Mihaltcheva S."/>
            <person name="Morgado L.N."/>
            <person name="Niskanen T."/>
            <person name="Noordeloos M.E."/>
            <person name="Ohm R.A."/>
            <person name="Ortiz-Santana B."/>
            <person name="Ovrebo C."/>
            <person name="Racz N."/>
            <person name="Riley R."/>
            <person name="Savchenko A."/>
            <person name="Shiryaev A."/>
            <person name="Soop K."/>
            <person name="Spirin V."/>
            <person name="Szebenyi C."/>
            <person name="Tomsovsky M."/>
            <person name="Tulloss R.E."/>
            <person name="Uehling J."/>
            <person name="Grigoriev I.V."/>
            <person name="Vagvolgyi C."/>
            <person name="Papp T."/>
            <person name="Martin F.M."/>
            <person name="Miettinen O."/>
            <person name="Hibbett D.S."/>
            <person name="Nagy L.G."/>
        </authorList>
    </citation>
    <scope>NUCLEOTIDE SEQUENCE [LARGE SCALE GENOMIC DNA]</scope>
    <source>
        <strain evidence="14 15">CBS 309.79</strain>
    </source>
</reference>
<dbReference type="SUPFAM" id="SSF81811">
    <property type="entry name" value="Helical domain of Sec23/24"/>
    <property type="match status" value="1"/>
</dbReference>
<sequence length="932" mass="102288">MDAPNEQLPPGWTAEWDANHQRYLFIETASGHTQWEPPASQQNVEQQAPRAAPSKRRQYAADQAQSYNSAPQMPGPEMQQPQSYGGQQGYGDQQFQQSAGYPAVDASAPQYFTPGEPAYNAPGPGAQQPGYPQQPAYGQQPSFGQVDALAGQLNQINMAGPRGYMPQTVNLLNTPPLPVELENPPPPIQLPPNASLSPSPTANADFSYQRCTMSIIPTTNALLSKAKMPLALVVNPYPSLGDDEPPIPLVTDTVIARCKRCRMYINPFVQFIDGGNRWRCCMCGMANEVPQGFDWDDLNNRPGDRWSRPELNHGVVEYIAPSEYMARAPQPPAYVFLIDVSYSAVQSGMVATAARTLLESLDRIPNQDDRTKVAIICFDVSLYFFSMVADNTEANMLVMSDIDDVFLPAPSDLLVNLAEVRPALEALLEKLEHIFHENTIVGNATGPALQAGFKLVSPTGGKIMVLSASLPSVGEGALKNREDSKILGTSKESSLLQAASPFYKTFAIECSRAHVSVDMFLLSSAYQDVATLAGLPHYTTGQTYYYPGFNAGRSEDAIKFASEFGKVLAMPIMLEAITRVRGSRGIRMASFHGNFFVRTTDLLAMPAVPQDQSYTIEMEIDETITSPFIVLQTAILHTTCFGERRVRVLTTALPTTTNIADLFASGDQVALATFFANKAVERCITHKLEDSREYINQKLVDLLTGYKNSIMTAGASASAQLAITDNMKSLPLLVLGLIKNVAIRQSSQIPPDLRAYAQALLTSLPAPLLIPYLHPYFYSLHDMHPNAGTVGEHGLIMPQPQPLTSEKLSRHGLFLIEDGQTIFLWLGRDAVPQLMTDVFDLPSYDALRGGKITLPLLENPFSQRLNAIVQKIRESRRGVYHPHLYIVKDDGEPALRLWALSALIQDRADVLPSYQQYLGTLRDKVNGSGGGY</sequence>
<dbReference type="PROSITE" id="PS50020">
    <property type="entry name" value="WW_DOMAIN_2"/>
    <property type="match status" value="1"/>
</dbReference>
<protein>
    <submittedName>
        <fullName evidence="14">CPII coat sec24 protein</fullName>
    </submittedName>
</protein>
<dbReference type="InterPro" id="IPR006895">
    <property type="entry name" value="Znf_Sec23_Sec24"/>
</dbReference>
<dbReference type="Pfam" id="PF08033">
    <property type="entry name" value="Sec23_BS"/>
    <property type="match status" value="1"/>
</dbReference>
<dbReference type="Pfam" id="PF00626">
    <property type="entry name" value="Gelsolin"/>
    <property type="match status" value="1"/>
</dbReference>
<dbReference type="STRING" id="1884261.A0A5C3QRN2"/>
<evidence type="ECO:0000313" key="15">
    <source>
        <dbReference type="Proteomes" id="UP000305067"/>
    </source>
</evidence>
<dbReference type="InterPro" id="IPR007123">
    <property type="entry name" value="Gelsolin-like_dom"/>
</dbReference>
<keyword evidence="7" id="KW-0256">Endoplasmic reticulum</keyword>
<feature type="domain" description="WW" evidence="13">
    <location>
        <begin position="6"/>
        <end position="40"/>
    </location>
</feature>
<dbReference type="InterPro" id="IPR001202">
    <property type="entry name" value="WW_dom"/>
</dbReference>
<dbReference type="InterPro" id="IPR050550">
    <property type="entry name" value="SEC23_SEC24_subfamily"/>
</dbReference>
<name>A0A5C3QRN2_9AGAR</name>
<evidence type="ECO:0000256" key="9">
    <source>
        <dbReference type="ARBA" id="ARBA00022927"/>
    </source>
</evidence>
<evidence type="ECO:0000256" key="11">
    <source>
        <dbReference type="ARBA" id="ARBA00023136"/>
    </source>
</evidence>
<dbReference type="CDD" id="cd01479">
    <property type="entry name" value="Sec24-like"/>
    <property type="match status" value="1"/>
</dbReference>
<dbReference type="CDD" id="cd00201">
    <property type="entry name" value="WW"/>
    <property type="match status" value="1"/>
</dbReference>
<dbReference type="SUPFAM" id="SSF82919">
    <property type="entry name" value="Zn-finger domain of Sec23/24"/>
    <property type="match status" value="1"/>
</dbReference>
<dbReference type="PANTHER" id="PTHR13803">
    <property type="entry name" value="SEC24-RELATED PROTEIN"/>
    <property type="match status" value="1"/>
</dbReference>
<keyword evidence="15" id="KW-1185">Reference proteome</keyword>
<dbReference type="InterPro" id="IPR036020">
    <property type="entry name" value="WW_dom_sf"/>
</dbReference>
<proteinExistence type="inferred from homology"/>
<feature type="compositionally biased region" description="Low complexity" evidence="12">
    <location>
        <begin position="71"/>
        <end position="97"/>
    </location>
</feature>
<evidence type="ECO:0000256" key="7">
    <source>
        <dbReference type="ARBA" id="ARBA00022824"/>
    </source>
</evidence>
<dbReference type="Gene3D" id="3.40.50.410">
    <property type="entry name" value="von Willebrand factor, type A domain"/>
    <property type="match status" value="1"/>
</dbReference>
<dbReference type="InterPro" id="IPR041742">
    <property type="entry name" value="Sec24-like_trunk_dom"/>
</dbReference>
<evidence type="ECO:0000256" key="10">
    <source>
        <dbReference type="ARBA" id="ARBA00023034"/>
    </source>
</evidence>
<dbReference type="SUPFAM" id="SSF53300">
    <property type="entry name" value="vWA-like"/>
    <property type="match status" value="1"/>
</dbReference>
<keyword evidence="11" id="KW-0472">Membrane</keyword>
<evidence type="ECO:0000256" key="6">
    <source>
        <dbReference type="ARBA" id="ARBA00022490"/>
    </source>
</evidence>
<feature type="compositionally biased region" description="Low complexity" evidence="12">
    <location>
        <begin position="117"/>
        <end position="132"/>
    </location>
</feature>
<dbReference type="GO" id="GO:0000139">
    <property type="term" value="C:Golgi membrane"/>
    <property type="evidence" value="ECO:0007669"/>
    <property type="project" value="UniProtKB-SubCell"/>
</dbReference>
<evidence type="ECO:0000256" key="5">
    <source>
        <dbReference type="ARBA" id="ARBA00022448"/>
    </source>
</evidence>
<dbReference type="GO" id="GO:0005789">
    <property type="term" value="C:endoplasmic reticulum membrane"/>
    <property type="evidence" value="ECO:0007669"/>
    <property type="project" value="UniProtKB-SubCell"/>
</dbReference>
<comment type="similarity">
    <text evidence="4">Belongs to the SEC23/SEC24 family. SEC24 subfamily.</text>
</comment>
<dbReference type="EMBL" id="ML178818">
    <property type="protein sequence ID" value="TFL04532.1"/>
    <property type="molecule type" value="Genomic_DNA"/>
</dbReference>
<keyword evidence="6" id="KW-0963">Cytoplasm</keyword>
<dbReference type="SUPFAM" id="SSF81995">
    <property type="entry name" value="beta-sandwich domain of Sec23/24"/>
    <property type="match status" value="1"/>
</dbReference>
<evidence type="ECO:0000256" key="8">
    <source>
        <dbReference type="ARBA" id="ARBA00022892"/>
    </source>
</evidence>
<dbReference type="GO" id="GO:0070971">
    <property type="term" value="C:endoplasmic reticulum exit site"/>
    <property type="evidence" value="ECO:0007669"/>
    <property type="project" value="TreeGrafter"/>
</dbReference>
<keyword evidence="5" id="KW-0813">Transport</keyword>
<evidence type="ECO:0000259" key="13">
    <source>
        <dbReference type="PROSITE" id="PS50020"/>
    </source>
</evidence>
<evidence type="ECO:0000256" key="12">
    <source>
        <dbReference type="SAM" id="MobiDB-lite"/>
    </source>
</evidence>
<dbReference type="Gene3D" id="3.40.20.10">
    <property type="entry name" value="Severin"/>
    <property type="match status" value="1"/>
</dbReference>
<evidence type="ECO:0000256" key="2">
    <source>
        <dbReference type="ARBA" id="ARBA00004496"/>
    </source>
</evidence>
<dbReference type="GO" id="GO:0006886">
    <property type="term" value="P:intracellular protein transport"/>
    <property type="evidence" value="ECO:0007669"/>
    <property type="project" value="InterPro"/>
</dbReference>
<comment type="subcellular location">
    <subcellularLocation>
        <location evidence="2">Cytoplasm</location>
    </subcellularLocation>
    <subcellularLocation>
        <location evidence="3">Endoplasmic reticulum membrane</location>
    </subcellularLocation>
    <subcellularLocation>
        <location evidence="1">Golgi apparatus membrane</location>
    </subcellularLocation>
</comment>
<keyword evidence="10" id="KW-0333">Golgi apparatus</keyword>
<dbReference type="InterPro" id="IPR029006">
    <property type="entry name" value="ADF-H/Gelsolin-like_dom_sf"/>
</dbReference>
<dbReference type="InterPro" id="IPR036180">
    <property type="entry name" value="Gelsolin-like_dom_sf"/>
</dbReference>
<dbReference type="Pfam" id="PF04810">
    <property type="entry name" value="zf-Sec23_Sec24"/>
    <property type="match status" value="1"/>
</dbReference>
<organism evidence="14 15">
    <name type="scientific">Pterulicium gracile</name>
    <dbReference type="NCBI Taxonomy" id="1884261"/>
    <lineage>
        <taxon>Eukaryota</taxon>
        <taxon>Fungi</taxon>
        <taxon>Dikarya</taxon>
        <taxon>Basidiomycota</taxon>
        <taxon>Agaricomycotina</taxon>
        <taxon>Agaricomycetes</taxon>
        <taxon>Agaricomycetidae</taxon>
        <taxon>Agaricales</taxon>
        <taxon>Pleurotineae</taxon>
        <taxon>Pterulaceae</taxon>
        <taxon>Pterulicium</taxon>
    </lineage>
</organism>
<dbReference type="InterPro" id="IPR006900">
    <property type="entry name" value="Sec23/24_helical_dom"/>
</dbReference>
<dbReference type="InterPro" id="IPR012990">
    <property type="entry name" value="Beta-sandwich_Sec23_24"/>
</dbReference>
<dbReference type="OrthoDB" id="49016at2759"/>
<dbReference type="Gene3D" id="2.60.40.1670">
    <property type="entry name" value="beta-sandwich domain of Sec23/24"/>
    <property type="match status" value="1"/>
</dbReference>
<dbReference type="InterPro" id="IPR036465">
    <property type="entry name" value="vWFA_dom_sf"/>
</dbReference>
<dbReference type="InterPro" id="IPR036174">
    <property type="entry name" value="Znf_Sec23_Sec24_sf"/>
</dbReference>
<dbReference type="GO" id="GO:0030127">
    <property type="term" value="C:COPII vesicle coat"/>
    <property type="evidence" value="ECO:0007669"/>
    <property type="project" value="InterPro"/>
</dbReference>
<dbReference type="SUPFAM" id="SSF51045">
    <property type="entry name" value="WW domain"/>
    <property type="match status" value="1"/>
</dbReference>
<dbReference type="GO" id="GO:0090110">
    <property type="term" value="P:COPII-coated vesicle cargo loading"/>
    <property type="evidence" value="ECO:0007669"/>
    <property type="project" value="TreeGrafter"/>
</dbReference>
<evidence type="ECO:0000256" key="1">
    <source>
        <dbReference type="ARBA" id="ARBA00004394"/>
    </source>
</evidence>
<dbReference type="GO" id="GO:0000149">
    <property type="term" value="F:SNARE binding"/>
    <property type="evidence" value="ECO:0007669"/>
    <property type="project" value="TreeGrafter"/>
</dbReference>